<dbReference type="SUPFAM" id="SSF161098">
    <property type="entry name" value="MetI-like"/>
    <property type="match status" value="1"/>
</dbReference>
<reference evidence="9 10" key="1">
    <citation type="submission" date="2015-10" db="EMBL/GenBank/DDBJ databases">
        <title>Draft genome sequence of Thermococcus celericrescens strain DSM 17994.</title>
        <authorList>
            <person name="Hong S.-J."/>
            <person name="Park C.-E."/>
            <person name="Shin J.-H."/>
        </authorList>
    </citation>
    <scope>NUCLEOTIDE SEQUENCE [LARGE SCALE GENOMIC DNA]</scope>
    <source>
        <strain evidence="9 10">DSM 17994</strain>
    </source>
</reference>
<protein>
    <submittedName>
        <fullName evidence="9">Peptide ABC transporter permease</fullName>
    </submittedName>
</protein>
<evidence type="ECO:0000313" key="10">
    <source>
        <dbReference type="Proteomes" id="UP000053462"/>
    </source>
</evidence>
<feature type="transmembrane region" description="Helical" evidence="7">
    <location>
        <begin position="284"/>
        <end position="302"/>
    </location>
</feature>
<evidence type="ECO:0000256" key="1">
    <source>
        <dbReference type="ARBA" id="ARBA00004651"/>
    </source>
</evidence>
<dbReference type="CDD" id="cd06261">
    <property type="entry name" value="TM_PBP2"/>
    <property type="match status" value="1"/>
</dbReference>
<feature type="transmembrane region" description="Helical" evidence="7">
    <location>
        <begin position="351"/>
        <end position="370"/>
    </location>
</feature>
<dbReference type="PANTHER" id="PTHR43386:SF1">
    <property type="entry name" value="D,D-DIPEPTIDE TRANSPORT SYSTEM PERMEASE PROTEIN DDPC-RELATED"/>
    <property type="match status" value="1"/>
</dbReference>
<dbReference type="Proteomes" id="UP000053462">
    <property type="component" value="Unassembled WGS sequence"/>
</dbReference>
<gene>
    <name evidence="9" type="ORF">APY94_08830</name>
</gene>
<evidence type="ECO:0000256" key="5">
    <source>
        <dbReference type="ARBA" id="ARBA00022989"/>
    </source>
</evidence>
<evidence type="ECO:0000313" key="9">
    <source>
        <dbReference type="EMBL" id="KUH32715.1"/>
    </source>
</evidence>
<dbReference type="STRING" id="227598.APY94_08830"/>
<dbReference type="InterPro" id="IPR000515">
    <property type="entry name" value="MetI-like"/>
</dbReference>
<feature type="domain" description="ABC transmembrane type-1" evidence="8">
    <location>
        <begin position="214"/>
        <end position="412"/>
    </location>
</feature>
<comment type="caution">
    <text evidence="9">The sequence shown here is derived from an EMBL/GenBank/DDBJ whole genome shotgun (WGS) entry which is preliminary data.</text>
</comment>
<dbReference type="Pfam" id="PF00528">
    <property type="entry name" value="BPD_transp_1"/>
    <property type="match status" value="1"/>
</dbReference>
<keyword evidence="10" id="KW-1185">Reference proteome</keyword>
<keyword evidence="3" id="KW-1003">Cell membrane</keyword>
<evidence type="ECO:0000256" key="3">
    <source>
        <dbReference type="ARBA" id="ARBA00022475"/>
    </source>
</evidence>
<keyword evidence="2 7" id="KW-0813">Transport</keyword>
<name>A0A100XWU8_9EURY</name>
<dbReference type="EMBL" id="LLYW01000030">
    <property type="protein sequence ID" value="KUH32715.1"/>
    <property type="molecule type" value="Genomic_DNA"/>
</dbReference>
<organism evidence="9 10">
    <name type="scientific">Thermococcus celericrescens</name>
    <dbReference type="NCBI Taxonomy" id="227598"/>
    <lineage>
        <taxon>Archaea</taxon>
        <taxon>Methanobacteriati</taxon>
        <taxon>Methanobacteriota</taxon>
        <taxon>Thermococci</taxon>
        <taxon>Thermococcales</taxon>
        <taxon>Thermococcaceae</taxon>
        <taxon>Thermococcus</taxon>
    </lineage>
</organism>
<dbReference type="GO" id="GO:0055085">
    <property type="term" value="P:transmembrane transport"/>
    <property type="evidence" value="ECO:0007669"/>
    <property type="project" value="InterPro"/>
</dbReference>
<dbReference type="PANTHER" id="PTHR43386">
    <property type="entry name" value="OLIGOPEPTIDE TRANSPORT SYSTEM PERMEASE PROTEIN APPC"/>
    <property type="match status" value="1"/>
</dbReference>
<evidence type="ECO:0000259" key="8">
    <source>
        <dbReference type="PROSITE" id="PS50928"/>
    </source>
</evidence>
<evidence type="ECO:0000256" key="7">
    <source>
        <dbReference type="RuleBase" id="RU363032"/>
    </source>
</evidence>
<sequence length="416" mass="45539">MGWKAGVAILVIFALFVAFSNAGVSDEDIANWENLNYWKDNPRMAYPSWFALFGDRTPTVFLEPSLVEENGSSVYRFSYEHAYHDKPSDVRFYGLPYGEEVEISVLRPDGIRVPLYGGIATSSNLSLNTNMRTGVVSSLSDVLNLSEAEYVLFSATELLFSRDGSMATLNGEYVFEVRLAGNATPSVEILGTCYGLLGTDSYGRDMWVGFVKGMNNTLYLAFFTTAIIVALGVLIGLISGYVGGALGEFITFLLEVLVALPMLPILVVLVWLFSTQGYGQQVRINPVLFMFLVALLTLGKFAKTVRMMTIREKVNEYVKAAVSMGAGTLWVLRRHILPPVGEFSLRYSTILLARIVALVSVFGFFGLIPGTNWGSFMIEAMNQGALYGGYWWWIVAPGLAMAVLSAGLAFVSSGSG</sequence>
<feature type="transmembrane region" description="Helical" evidence="7">
    <location>
        <begin position="390"/>
        <end position="411"/>
    </location>
</feature>
<dbReference type="InterPro" id="IPR050366">
    <property type="entry name" value="BP-dependent_transpt_permease"/>
</dbReference>
<dbReference type="InterPro" id="IPR035906">
    <property type="entry name" value="MetI-like_sf"/>
</dbReference>
<comment type="similarity">
    <text evidence="7">Belongs to the binding-protein-dependent transport system permease family.</text>
</comment>
<dbReference type="RefSeq" id="WP_058939287.1">
    <property type="nucleotide sequence ID" value="NZ_LLYW01000030.1"/>
</dbReference>
<comment type="subcellular location">
    <subcellularLocation>
        <location evidence="1 7">Cell membrane</location>
        <topology evidence="1 7">Multi-pass membrane protein</topology>
    </subcellularLocation>
</comment>
<evidence type="ECO:0000256" key="2">
    <source>
        <dbReference type="ARBA" id="ARBA00022448"/>
    </source>
</evidence>
<feature type="transmembrane region" description="Helical" evidence="7">
    <location>
        <begin position="218"/>
        <end position="242"/>
    </location>
</feature>
<dbReference type="GO" id="GO:0005886">
    <property type="term" value="C:plasma membrane"/>
    <property type="evidence" value="ECO:0007669"/>
    <property type="project" value="UniProtKB-SubCell"/>
</dbReference>
<dbReference type="Gene3D" id="1.10.3720.10">
    <property type="entry name" value="MetI-like"/>
    <property type="match status" value="1"/>
</dbReference>
<dbReference type="OrthoDB" id="312811at2157"/>
<keyword evidence="6 7" id="KW-0472">Membrane</keyword>
<evidence type="ECO:0000256" key="4">
    <source>
        <dbReference type="ARBA" id="ARBA00022692"/>
    </source>
</evidence>
<keyword evidence="4 7" id="KW-0812">Transmembrane</keyword>
<keyword evidence="5 7" id="KW-1133">Transmembrane helix</keyword>
<accession>A0A100XWU8</accession>
<dbReference type="PROSITE" id="PS50928">
    <property type="entry name" value="ABC_TM1"/>
    <property type="match status" value="1"/>
</dbReference>
<feature type="transmembrane region" description="Helical" evidence="7">
    <location>
        <begin position="249"/>
        <end position="272"/>
    </location>
</feature>
<evidence type="ECO:0000256" key="6">
    <source>
        <dbReference type="ARBA" id="ARBA00023136"/>
    </source>
</evidence>
<dbReference type="AlphaFoldDB" id="A0A100XWU8"/>
<proteinExistence type="inferred from homology"/>